<dbReference type="GeneID" id="95571570"/>
<dbReference type="PANTHER" id="PTHR32089:SF112">
    <property type="entry name" value="LYSOZYME-LIKE PROTEIN-RELATED"/>
    <property type="match status" value="1"/>
</dbReference>
<reference evidence="9 10" key="1">
    <citation type="journal article" date="2012" name="Int. J. Syst. Evol. Microbiol.">
        <title>Vibrio caribbeanicus sp. nov., isolated from the marine sponge Scleritoderma cyanea.</title>
        <authorList>
            <person name="Hoffmann M."/>
            <person name="Monday S.R."/>
            <person name="Allard M.W."/>
            <person name="Strain E.A."/>
            <person name="Whittaker P."/>
            <person name="Naum M."/>
            <person name="McCarthy P.J."/>
            <person name="Lopez J.V."/>
            <person name="Fischer M."/>
            <person name="Brown E.W."/>
        </authorList>
    </citation>
    <scope>NUCLEOTIDE SEQUENCE [LARGE SCALE GENOMIC DNA]</scope>
    <source>
        <strain evidence="10">DSMZ 21326</strain>
    </source>
</reference>
<dbReference type="Gene3D" id="3.30.450.20">
    <property type="entry name" value="PAS domain"/>
    <property type="match status" value="1"/>
</dbReference>
<protein>
    <recommendedName>
        <fullName evidence="11">Methyl-accepting chemotaxis protein</fullName>
    </recommendedName>
</protein>
<evidence type="ECO:0000256" key="6">
    <source>
        <dbReference type="SAM" id="Phobius"/>
    </source>
</evidence>
<keyword evidence="3 5" id="KW-0807">Transducer</keyword>
<feature type="domain" description="T-SNARE coiled-coil homology" evidence="8">
    <location>
        <begin position="542"/>
        <end position="604"/>
    </location>
</feature>
<name>E8MDH6_PHOS4</name>
<dbReference type="AlphaFoldDB" id="E8MDH6"/>
<feature type="domain" description="Methyl-accepting transducer" evidence="7">
    <location>
        <begin position="355"/>
        <end position="591"/>
    </location>
</feature>
<dbReference type="GO" id="GO:0007165">
    <property type="term" value="P:signal transduction"/>
    <property type="evidence" value="ECO:0007669"/>
    <property type="project" value="UniProtKB-KW"/>
</dbReference>
<evidence type="ECO:0000313" key="9">
    <source>
        <dbReference type="EMBL" id="EGA67962.1"/>
    </source>
</evidence>
<keyword evidence="6" id="KW-0812">Transmembrane</keyword>
<dbReference type="OrthoDB" id="9795078at2"/>
<dbReference type="RefSeq" id="WP_008081623.1">
    <property type="nucleotide sequence ID" value="NZ_AEVT01000122.1"/>
</dbReference>
<evidence type="ECO:0000256" key="2">
    <source>
        <dbReference type="ARBA" id="ARBA00022519"/>
    </source>
</evidence>
<evidence type="ECO:0000259" key="8">
    <source>
        <dbReference type="PROSITE" id="PS50192"/>
    </source>
</evidence>
<feature type="transmembrane region" description="Helical" evidence="6">
    <location>
        <begin position="276"/>
        <end position="299"/>
    </location>
</feature>
<dbReference type="SMART" id="SM00283">
    <property type="entry name" value="MA"/>
    <property type="match status" value="1"/>
</dbReference>
<evidence type="ECO:0000313" key="10">
    <source>
        <dbReference type="Proteomes" id="UP000006228"/>
    </source>
</evidence>
<organism evidence="9 10">
    <name type="scientific">Vibrio sinaloensis DSM 21326</name>
    <dbReference type="NCBI Taxonomy" id="945550"/>
    <lineage>
        <taxon>Bacteria</taxon>
        <taxon>Pseudomonadati</taxon>
        <taxon>Pseudomonadota</taxon>
        <taxon>Gammaproteobacteria</taxon>
        <taxon>Vibrionales</taxon>
        <taxon>Vibrionaceae</taxon>
        <taxon>Vibrio</taxon>
        <taxon>Vibrio oreintalis group</taxon>
    </lineage>
</organism>
<comment type="caution">
    <text evidence="9">The sequence shown here is derived from an EMBL/GenBank/DDBJ whole genome shotgun (WGS) entry which is preliminary data.</text>
</comment>
<dbReference type="FunFam" id="1.10.287.950:FF:000001">
    <property type="entry name" value="Methyl-accepting chemotaxis sensory transducer"/>
    <property type="match status" value="1"/>
</dbReference>
<keyword evidence="6" id="KW-1133">Transmembrane helix</keyword>
<dbReference type="InterPro" id="IPR004089">
    <property type="entry name" value="MCPsignal_dom"/>
</dbReference>
<dbReference type="eggNOG" id="COG0840">
    <property type="taxonomic scope" value="Bacteria"/>
</dbReference>
<evidence type="ECO:0008006" key="11">
    <source>
        <dbReference type="Google" id="ProtNLM"/>
    </source>
</evidence>
<dbReference type="PROSITE" id="PS50192">
    <property type="entry name" value="T_SNARE"/>
    <property type="match status" value="1"/>
</dbReference>
<dbReference type="CDD" id="cd12913">
    <property type="entry name" value="PDC1_MCP_like"/>
    <property type="match status" value="1"/>
</dbReference>
<evidence type="ECO:0000256" key="5">
    <source>
        <dbReference type="PROSITE-ProRule" id="PRU00284"/>
    </source>
</evidence>
<sequence length="627" mass="68103">MFSKLSLKQLLTLIIGAVLFLTVCSLSLMNFKIFQDFNYEEAILFRAQQGKSVSLQVDNYIVSVEQQLNMINDSVQYEQGRVVNEQSIFNMLAKLNKSAQGTATYIVFEDGTSLEHTGEKFSDIGLTKQWYAGPKSGLPFVLTEPSVDQVTGKLLSSLVVPLKVNGQFIGVVGVDISSDVWQKIVRENVPDGQLFLTDKENKILFSPDAKVLGKNIFDHRPMYKNFSGDHLQYKVSDGREFVATKMGPTQYGLNVFTYEKLDVILAPSESMLRTSLIAAAIFIVIGLGIVYSIIIKMIYVPIGGEPKEIQSIIERIANGDLTVNAVAKGGDTGIYAATVTMVEKLKSVVGGINKQAMEVEHTSSELVSLVEETRQSSDQQILQMEMTATAMNEMVSTVEEISRNAQQASTSAHDAYGQAQNGADITNKTSLVMDALGQDINSVSKTIDELRVETVNVGDVLGVIRDVADQTNLLALNAAIEAARAGEQGRGFAVVADEVRSLASRTQSSIEEINATIAKLQKVASSAVESMEQSQSNTQEAISMATEARESLNSILGAVREIQDMNTQIATAAEEQNSVAQEINQSVIEVNGLAKATNENAESTEVSTQKLSGVVESLSEITSKFKL</sequence>
<keyword evidence="6" id="KW-0472">Membrane</keyword>
<keyword evidence="2" id="KW-1003">Cell membrane</keyword>
<keyword evidence="2" id="KW-0997">Cell inner membrane</keyword>
<dbReference type="EMBL" id="AEVT01000122">
    <property type="protein sequence ID" value="EGA67962.1"/>
    <property type="molecule type" value="Genomic_DNA"/>
</dbReference>
<dbReference type="GO" id="GO:0005886">
    <property type="term" value="C:plasma membrane"/>
    <property type="evidence" value="ECO:0007669"/>
    <property type="project" value="UniProtKB-SubCell"/>
</dbReference>
<dbReference type="Proteomes" id="UP000006228">
    <property type="component" value="Unassembled WGS sequence"/>
</dbReference>
<gene>
    <name evidence="9" type="ORF">VISI1226_08544</name>
</gene>
<accession>E8MDH6</accession>
<dbReference type="CDD" id="cd11386">
    <property type="entry name" value="MCP_signal"/>
    <property type="match status" value="1"/>
</dbReference>
<dbReference type="PROSITE" id="PS50111">
    <property type="entry name" value="CHEMOTAXIS_TRANSDUC_2"/>
    <property type="match status" value="1"/>
</dbReference>
<dbReference type="Pfam" id="PF22673">
    <property type="entry name" value="MCP-like_PDC_1"/>
    <property type="match status" value="1"/>
</dbReference>
<dbReference type="InterPro" id="IPR000727">
    <property type="entry name" value="T_SNARE_dom"/>
</dbReference>
<dbReference type="PANTHER" id="PTHR32089">
    <property type="entry name" value="METHYL-ACCEPTING CHEMOTAXIS PROTEIN MCPB"/>
    <property type="match status" value="1"/>
</dbReference>
<dbReference type="GO" id="GO:0006935">
    <property type="term" value="P:chemotaxis"/>
    <property type="evidence" value="ECO:0007669"/>
    <property type="project" value="UniProtKB-ARBA"/>
</dbReference>
<evidence type="ECO:0000256" key="1">
    <source>
        <dbReference type="ARBA" id="ARBA00004429"/>
    </source>
</evidence>
<evidence type="ECO:0000259" key="7">
    <source>
        <dbReference type="PROSITE" id="PS50111"/>
    </source>
</evidence>
<proteinExistence type="inferred from homology"/>
<dbReference type="SUPFAM" id="SSF58104">
    <property type="entry name" value="Methyl-accepting chemotaxis protein (MCP) signaling domain"/>
    <property type="match status" value="1"/>
</dbReference>
<dbReference type="Pfam" id="PF00015">
    <property type="entry name" value="MCPsignal"/>
    <property type="match status" value="1"/>
</dbReference>
<comment type="subcellular location">
    <subcellularLocation>
        <location evidence="1">Cell inner membrane</location>
        <topology evidence="1">Multi-pass membrane protein</topology>
    </subcellularLocation>
</comment>
<evidence type="ECO:0000256" key="4">
    <source>
        <dbReference type="ARBA" id="ARBA00029447"/>
    </source>
</evidence>
<comment type="similarity">
    <text evidence="4">Belongs to the methyl-accepting chemotaxis (MCP) protein family.</text>
</comment>
<dbReference type="Gene3D" id="1.10.287.950">
    <property type="entry name" value="Methyl-accepting chemotaxis protein"/>
    <property type="match status" value="1"/>
</dbReference>
<evidence type="ECO:0000256" key="3">
    <source>
        <dbReference type="ARBA" id="ARBA00023224"/>
    </source>
</evidence>